<evidence type="ECO:0000256" key="1">
    <source>
        <dbReference type="SAM" id="SignalP"/>
    </source>
</evidence>
<dbReference type="Proteomes" id="UP000310314">
    <property type="component" value="Unassembled WGS sequence"/>
</dbReference>
<dbReference type="InterPro" id="IPR046235">
    <property type="entry name" value="DUF6268"/>
</dbReference>
<keyword evidence="4" id="KW-1185">Reference proteome</keyword>
<dbReference type="EMBL" id="VATY01000005">
    <property type="protein sequence ID" value="TMM53199.1"/>
    <property type="molecule type" value="Genomic_DNA"/>
</dbReference>
<accession>A0A5S3PIM1</accession>
<sequence length="292" mass="33518">MKQHFFCAFLFFLISNFALSQTPDLLRLEYTAIPENKSGIRTNRYRAVLNVPFKIKERNYLVIGAEYNKYDFRVGQALPFDTSTLERLHIIDFNLGYSFKWNENWRFIGAVQPRLASNFVLGSIDNNDLRVNLSAVLMKEKKDIEKPFRLILGLSFNSATGLPFPLPVVNYYKRFHPNWSYTIGIPRQDVKYHSNSGKHVLQAALFLDGYFINIQNDVILPGNTIGESISLSALVSALGYQYKFSKEISFYALAGYSLLQEGLIRDGNRNRAFTLNDEGNIYLRTGFKIGIF</sequence>
<evidence type="ECO:0000313" key="3">
    <source>
        <dbReference type="EMBL" id="TMM53199.1"/>
    </source>
</evidence>
<dbReference type="RefSeq" id="WP_138659659.1">
    <property type="nucleotide sequence ID" value="NZ_VATY01000005.1"/>
</dbReference>
<proteinExistence type="predicted"/>
<protein>
    <recommendedName>
        <fullName evidence="2">DUF6268 domain-containing protein</fullName>
    </recommendedName>
</protein>
<evidence type="ECO:0000259" key="2">
    <source>
        <dbReference type="Pfam" id="PF19783"/>
    </source>
</evidence>
<feature type="signal peptide" evidence="1">
    <location>
        <begin position="1"/>
        <end position="20"/>
    </location>
</feature>
<feature type="chain" id="PRO_5024272204" description="DUF6268 domain-containing protein" evidence="1">
    <location>
        <begin position="21"/>
        <end position="292"/>
    </location>
</feature>
<organism evidence="3 4">
    <name type="scientific">Maribacter algarum</name>
    <name type="common">ex Zhang et al. 2020</name>
    <dbReference type="NCBI Taxonomy" id="2578118"/>
    <lineage>
        <taxon>Bacteria</taxon>
        <taxon>Pseudomonadati</taxon>
        <taxon>Bacteroidota</taxon>
        <taxon>Flavobacteriia</taxon>
        <taxon>Flavobacteriales</taxon>
        <taxon>Flavobacteriaceae</taxon>
        <taxon>Maribacter</taxon>
    </lineage>
</organism>
<feature type="domain" description="DUF6268" evidence="2">
    <location>
        <begin position="84"/>
        <end position="289"/>
    </location>
</feature>
<reference evidence="3 4" key="1">
    <citation type="submission" date="2019-05" db="EMBL/GenBank/DDBJ databases">
        <authorList>
            <person name="Zhang J.-Y."/>
            <person name="Feg X."/>
            <person name="Du Z.-J."/>
        </authorList>
    </citation>
    <scope>NUCLEOTIDE SEQUENCE [LARGE SCALE GENOMIC DNA]</scope>
    <source>
        <strain evidence="3 4">RZ26</strain>
    </source>
</reference>
<dbReference type="AlphaFoldDB" id="A0A5S3PIM1"/>
<gene>
    <name evidence="3" type="ORF">FEE95_19215</name>
</gene>
<evidence type="ECO:0000313" key="4">
    <source>
        <dbReference type="Proteomes" id="UP000310314"/>
    </source>
</evidence>
<comment type="caution">
    <text evidence="3">The sequence shown here is derived from an EMBL/GenBank/DDBJ whole genome shotgun (WGS) entry which is preliminary data.</text>
</comment>
<name>A0A5S3PIM1_9FLAO</name>
<dbReference type="OrthoDB" id="1114906at2"/>
<keyword evidence="1" id="KW-0732">Signal</keyword>
<dbReference type="Pfam" id="PF19783">
    <property type="entry name" value="DUF6268"/>
    <property type="match status" value="1"/>
</dbReference>
<dbReference type="SUPFAM" id="SSF56935">
    <property type="entry name" value="Porins"/>
    <property type="match status" value="1"/>
</dbReference>